<reference evidence="2 3" key="1">
    <citation type="submission" date="2016-03" db="EMBL/GenBank/DDBJ databases">
        <authorList>
            <person name="Ploux O."/>
        </authorList>
    </citation>
    <scope>NUCLEOTIDE SEQUENCE [LARGE SCALE GENOMIC DNA]</scope>
    <source>
        <strain evidence="2 3">R-45378</strain>
    </source>
</reference>
<evidence type="ECO:0000313" key="3">
    <source>
        <dbReference type="Proteomes" id="UP000077857"/>
    </source>
</evidence>
<name>A0A177MXN4_9GAMM</name>
<dbReference type="EMBL" id="LUUJ01000134">
    <property type="protein sequence ID" value="OAI10456.1"/>
    <property type="molecule type" value="Genomic_DNA"/>
</dbReference>
<keyword evidence="1" id="KW-0472">Membrane</keyword>
<accession>A0A177MXN4</accession>
<dbReference type="Proteomes" id="UP000077857">
    <property type="component" value="Unassembled WGS sequence"/>
</dbReference>
<proteinExistence type="predicted"/>
<dbReference type="RefSeq" id="WP_064042621.1">
    <property type="nucleotide sequence ID" value="NZ_LUUJ01000134.1"/>
</dbReference>
<dbReference type="AlphaFoldDB" id="A0A177MXN4"/>
<organism evidence="2 3">
    <name type="scientific">Methylomonas koyamae</name>
    <dbReference type="NCBI Taxonomy" id="702114"/>
    <lineage>
        <taxon>Bacteria</taxon>
        <taxon>Pseudomonadati</taxon>
        <taxon>Pseudomonadota</taxon>
        <taxon>Gammaproteobacteria</taxon>
        <taxon>Methylococcales</taxon>
        <taxon>Methylococcaceae</taxon>
        <taxon>Methylomonas</taxon>
    </lineage>
</organism>
<evidence type="ECO:0000256" key="1">
    <source>
        <dbReference type="SAM" id="Phobius"/>
    </source>
</evidence>
<evidence type="ECO:0000313" key="2">
    <source>
        <dbReference type="EMBL" id="OAI10456.1"/>
    </source>
</evidence>
<gene>
    <name evidence="2" type="ORF">A1507_04010</name>
</gene>
<sequence>MNPAIGALLAILAVSALGGWLLCRNKPVEKPVKARLFVGYFWGLAFSLLILAVLAYLGWQRFGD</sequence>
<keyword evidence="1" id="KW-1133">Transmembrane helix</keyword>
<protein>
    <submittedName>
        <fullName evidence="2">Uncharacterized protein</fullName>
    </submittedName>
</protein>
<keyword evidence="1" id="KW-0812">Transmembrane</keyword>
<comment type="caution">
    <text evidence="2">The sequence shown here is derived from an EMBL/GenBank/DDBJ whole genome shotgun (WGS) entry which is preliminary data.</text>
</comment>
<dbReference type="OrthoDB" id="5574418at2"/>
<feature type="transmembrane region" description="Helical" evidence="1">
    <location>
        <begin position="40"/>
        <end position="59"/>
    </location>
</feature>